<organism evidence="2 3">
    <name type="scientific">Variovorax humicola</name>
    <dbReference type="NCBI Taxonomy" id="1769758"/>
    <lineage>
        <taxon>Bacteria</taxon>
        <taxon>Pseudomonadati</taxon>
        <taxon>Pseudomonadota</taxon>
        <taxon>Betaproteobacteria</taxon>
        <taxon>Burkholderiales</taxon>
        <taxon>Comamonadaceae</taxon>
        <taxon>Variovorax</taxon>
    </lineage>
</organism>
<evidence type="ECO:0000256" key="1">
    <source>
        <dbReference type="SAM" id="Phobius"/>
    </source>
</evidence>
<evidence type="ECO:0000313" key="2">
    <source>
        <dbReference type="EMBL" id="MEJ8820588.1"/>
    </source>
</evidence>
<feature type="transmembrane region" description="Helical" evidence="1">
    <location>
        <begin position="48"/>
        <end position="66"/>
    </location>
</feature>
<keyword evidence="1" id="KW-1133">Transmembrane helix</keyword>
<comment type="caution">
    <text evidence="2">The sequence shown here is derived from an EMBL/GenBank/DDBJ whole genome shotgun (WGS) entry which is preliminary data.</text>
</comment>
<evidence type="ECO:0000313" key="3">
    <source>
        <dbReference type="Proteomes" id="UP001363010"/>
    </source>
</evidence>
<feature type="transmembrane region" description="Helical" evidence="1">
    <location>
        <begin position="73"/>
        <end position="94"/>
    </location>
</feature>
<protein>
    <submittedName>
        <fullName evidence="2">Uncharacterized protein</fullName>
    </submittedName>
</protein>
<accession>A0ABU8VSJ5</accession>
<feature type="transmembrane region" description="Helical" evidence="1">
    <location>
        <begin position="12"/>
        <end position="36"/>
    </location>
</feature>
<keyword evidence="1" id="KW-0812">Transmembrane</keyword>
<sequence length="139" mass="14993">MHKRSLLPTHMWVLIAVYFVASLAHFAHNAEFIAFYPNMPRGLTREDVYLVWLAITALGVAGLLMARLGLHALGVLLVAAYGALGLDGLAHYTLALCSAHTLAANVTIWSEAVSGLVLMFASALWLTRRMTHHGSPSAG</sequence>
<name>A0ABU8VSJ5_9BURK</name>
<reference evidence="2 3" key="1">
    <citation type="submission" date="2024-03" db="EMBL/GenBank/DDBJ databases">
        <title>Novel species of the genus Variovorax.</title>
        <authorList>
            <person name="Liu Q."/>
            <person name="Xin Y.-H."/>
        </authorList>
    </citation>
    <scope>NUCLEOTIDE SEQUENCE [LARGE SCALE GENOMIC DNA]</scope>
    <source>
        <strain evidence="2 3">KACC 18501</strain>
    </source>
</reference>
<feature type="transmembrane region" description="Helical" evidence="1">
    <location>
        <begin position="106"/>
        <end position="126"/>
    </location>
</feature>
<gene>
    <name evidence="2" type="ORF">WKW80_00890</name>
</gene>
<dbReference type="RefSeq" id="WP_340361646.1">
    <property type="nucleotide sequence ID" value="NZ_JBBKZV010000001.1"/>
</dbReference>
<keyword evidence="1" id="KW-0472">Membrane</keyword>
<dbReference type="Proteomes" id="UP001363010">
    <property type="component" value="Unassembled WGS sequence"/>
</dbReference>
<proteinExistence type="predicted"/>
<dbReference type="EMBL" id="JBBKZV010000001">
    <property type="protein sequence ID" value="MEJ8820588.1"/>
    <property type="molecule type" value="Genomic_DNA"/>
</dbReference>
<keyword evidence="3" id="KW-1185">Reference proteome</keyword>